<organism evidence="3 4">
    <name type="scientific">Actinomycetospora corticicola</name>
    <dbReference type="NCBI Taxonomy" id="663602"/>
    <lineage>
        <taxon>Bacteria</taxon>
        <taxon>Bacillati</taxon>
        <taxon>Actinomycetota</taxon>
        <taxon>Actinomycetes</taxon>
        <taxon>Pseudonocardiales</taxon>
        <taxon>Pseudonocardiaceae</taxon>
        <taxon>Actinomycetospora</taxon>
    </lineage>
</organism>
<dbReference type="InterPro" id="IPR018547">
    <property type="entry name" value="AbiEi_C"/>
</dbReference>
<dbReference type="Gene3D" id="3.40.960.10">
    <property type="entry name" value="VSR Endonuclease"/>
    <property type="match status" value="1"/>
</dbReference>
<evidence type="ECO:0000259" key="1">
    <source>
        <dbReference type="Pfam" id="PF04480"/>
    </source>
</evidence>
<evidence type="ECO:0000313" key="3">
    <source>
        <dbReference type="EMBL" id="NYD34721.1"/>
    </source>
</evidence>
<protein>
    <recommendedName>
        <fullName evidence="5">DUF559 domain-containing protein</fullName>
    </recommendedName>
</protein>
<sequence length="301" mass="33139">MSLDEKRLHRTVRDQDGAITLGQALDCGYSHTTVRRKVAAGEWTRLAHRVYLVGSHRRTPTVLVRAALLSLGGDAVLVGPAAAWWHGLIDRCPDVIDVAVPPRRQHRTRPGVRIVRRHIPPAVSVRHRGLRVTTVPHTVLDAAAHLGLEEGARLMDRALQQGRVALPILERLQEGRSRRRGTPVVARLLALAAGGAVSEAERRAHAAMTGAGLVGWVANLDLDLPGYGRAIADVAFQREKVIVEVDGWAYHRDLRAFLRDARRQNALTAAGWIVVRTNWHQIVGSPEEFLDVLRAVLAART</sequence>
<dbReference type="SUPFAM" id="SSF52980">
    <property type="entry name" value="Restriction endonuclease-like"/>
    <property type="match status" value="1"/>
</dbReference>
<reference evidence="3 4" key="1">
    <citation type="submission" date="2020-07" db="EMBL/GenBank/DDBJ databases">
        <title>Sequencing the genomes of 1000 actinobacteria strains.</title>
        <authorList>
            <person name="Klenk H.-P."/>
        </authorList>
    </citation>
    <scope>NUCLEOTIDE SEQUENCE [LARGE SCALE GENOMIC DNA]</scope>
    <source>
        <strain evidence="3 4">DSM 45772</strain>
    </source>
</reference>
<evidence type="ECO:0008006" key="5">
    <source>
        <dbReference type="Google" id="ProtNLM"/>
    </source>
</evidence>
<evidence type="ECO:0000313" key="4">
    <source>
        <dbReference type="Proteomes" id="UP000535890"/>
    </source>
</evidence>
<dbReference type="Proteomes" id="UP000535890">
    <property type="component" value="Unassembled WGS sequence"/>
</dbReference>
<accession>A0A7Y9DSJ1</accession>
<dbReference type="InterPro" id="IPR011335">
    <property type="entry name" value="Restrct_endonuc-II-like"/>
</dbReference>
<evidence type="ECO:0000259" key="2">
    <source>
        <dbReference type="Pfam" id="PF09407"/>
    </source>
</evidence>
<proteinExistence type="predicted"/>
<dbReference type="RefSeq" id="WP_179792643.1">
    <property type="nucleotide sequence ID" value="NZ_BAABHP010000003.1"/>
</dbReference>
<dbReference type="EMBL" id="JACCBN010000001">
    <property type="protein sequence ID" value="NYD34721.1"/>
    <property type="molecule type" value="Genomic_DNA"/>
</dbReference>
<name>A0A7Y9DSJ1_9PSEU</name>
<keyword evidence="4" id="KW-1185">Reference proteome</keyword>
<dbReference type="AlphaFoldDB" id="A0A7Y9DSJ1"/>
<dbReference type="SUPFAM" id="SSF160887">
    <property type="entry name" value="Rv2827c C-terminal domain-like"/>
    <property type="match status" value="1"/>
</dbReference>
<dbReference type="InterPro" id="IPR007569">
    <property type="entry name" value="DUF559"/>
</dbReference>
<gene>
    <name evidence="3" type="ORF">BJ983_000823</name>
</gene>
<feature type="domain" description="DUF559" evidence="1">
    <location>
        <begin position="228"/>
        <end position="295"/>
    </location>
</feature>
<dbReference type="Pfam" id="PF09407">
    <property type="entry name" value="AbiEi_1"/>
    <property type="match status" value="1"/>
</dbReference>
<dbReference type="Pfam" id="PF04480">
    <property type="entry name" value="DUF559"/>
    <property type="match status" value="1"/>
</dbReference>
<comment type="caution">
    <text evidence="3">The sequence shown here is derived from an EMBL/GenBank/DDBJ whole genome shotgun (WGS) entry which is preliminary data.</text>
</comment>
<feature type="domain" description="AbiEi antitoxin C-terminal" evidence="2">
    <location>
        <begin position="77"/>
        <end position="144"/>
    </location>
</feature>